<feature type="transmembrane region" description="Helical" evidence="5">
    <location>
        <begin position="147"/>
        <end position="170"/>
    </location>
</feature>
<dbReference type="EnsemblMetazoa" id="CJA12691.1">
    <property type="protein sequence ID" value="CJA12691.1"/>
    <property type="gene ID" value="WBGene00131895"/>
</dbReference>
<protein>
    <submittedName>
        <fullName evidence="6">Uncharacterized protein</fullName>
    </submittedName>
</protein>
<evidence type="ECO:0000313" key="6">
    <source>
        <dbReference type="EnsemblMetazoa" id="CJA12691.1"/>
    </source>
</evidence>
<feature type="transmembrane region" description="Helical" evidence="5">
    <location>
        <begin position="61"/>
        <end position="83"/>
    </location>
</feature>
<reference evidence="7" key="1">
    <citation type="submission" date="2010-08" db="EMBL/GenBank/DDBJ databases">
        <authorList>
            <consortium name="Caenorhabditis japonica Sequencing Consortium"/>
            <person name="Wilson R.K."/>
        </authorList>
    </citation>
    <scope>NUCLEOTIDE SEQUENCE [LARGE SCALE GENOMIC DNA]</scope>
    <source>
        <strain evidence="7">DF5081</strain>
    </source>
</reference>
<evidence type="ECO:0000256" key="5">
    <source>
        <dbReference type="SAM" id="Phobius"/>
    </source>
</evidence>
<dbReference type="Proteomes" id="UP000005237">
    <property type="component" value="Unassembled WGS sequence"/>
</dbReference>
<sequence length="243" mass="26904">MMTFAGLKSRIEKISKMNLNWRIVVLCWLQKMNATLSIVTLTTLTSIIFMTNYGWSRPKTVLAMSVTMGAVGFLAVGITGLYFFCKLGNVLRQRIAFLIGVLIFLSMYIFAYPWKAISSPVAPYNITEDLGCDPTVYTWCDTSYVPAAPILLIVIALVMGIGIPLSMVALDAIYSKCLGPINQSVMQGAMIVAEDVILILGPIYTSGIYTYFGFDTLWAWNGVIVAVGALLWIVHLRRLEPYS</sequence>
<dbReference type="AlphaFoldDB" id="A0A8R1I0Z3"/>
<keyword evidence="4 5" id="KW-0472">Membrane</keyword>
<evidence type="ECO:0000256" key="2">
    <source>
        <dbReference type="ARBA" id="ARBA00022692"/>
    </source>
</evidence>
<dbReference type="GO" id="GO:0005765">
    <property type="term" value="C:lysosomal membrane"/>
    <property type="evidence" value="ECO:0007669"/>
    <property type="project" value="TreeGrafter"/>
</dbReference>
<reference evidence="6" key="2">
    <citation type="submission" date="2022-06" db="UniProtKB">
        <authorList>
            <consortium name="EnsemblMetazoa"/>
        </authorList>
    </citation>
    <scope>IDENTIFICATION</scope>
    <source>
        <strain evidence="6">DF5081</strain>
    </source>
</reference>
<evidence type="ECO:0000256" key="3">
    <source>
        <dbReference type="ARBA" id="ARBA00022989"/>
    </source>
</evidence>
<keyword evidence="2 5" id="KW-0812">Transmembrane</keyword>
<keyword evidence="3 5" id="KW-1133">Transmembrane helix</keyword>
<name>A0A8R1I0Z3_CAEJA</name>
<feature type="transmembrane region" description="Helical" evidence="5">
    <location>
        <begin position="95"/>
        <end position="114"/>
    </location>
</feature>
<feature type="transmembrane region" description="Helical" evidence="5">
    <location>
        <begin position="191"/>
        <end position="212"/>
    </location>
</feature>
<feature type="transmembrane region" description="Helical" evidence="5">
    <location>
        <begin position="21"/>
        <end position="49"/>
    </location>
</feature>
<dbReference type="Gene3D" id="1.20.1250.20">
    <property type="entry name" value="MFS general substrate transporter like domains"/>
    <property type="match status" value="1"/>
</dbReference>
<evidence type="ECO:0000256" key="1">
    <source>
        <dbReference type="ARBA" id="ARBA00004141"/>
    </source>
</evidence>
<dbReference type="PANTHER" id="PTHR23510">
    <property type="entry name" value="INNER MEMBRANE TRANSPORT PROTEIN YAJR"/>
    <property type="match status" value="1"/>
</dbReference>
<dbReference type="InterPro" id="IPR036259">
    <property type="entry name" value="MFS_trans_sf"/>
</dbReference>
<dbReference type="PANTHER" id="PTHR23510:SF73">
    <property type="entry name" value="MFS DOMAIN-CONTAINING PROTEIN"/>
    <property type="match status" value="1"/>
</dbReference>
<keyword evidence="7" id="KW-1185">Reference proteome</keyword>
<accession>A0A8R1I0Z3</accession>
<organism evidence="6 7">
    <name type="scientific">Caenorhabditis japonica</name>
    <dbReference type="NCBI Taxonomy" id="281687"/>
    <lineage>
        <taxon>Eukaryota</taxon>
        <taxon>Metazoa</taxon>
        <taxon>Ecdysozoa</taxon>
        <taxon>Nematoda</taxon>
        <taxon>Chromadorea</taxon>
        <taxon>Rhabditida</taxon>
        <taxon>Rhabditina</taxon>
        <taxon>Rhabditomorpha</taxon>
        <taxon>Rhabditoidea</taxon>
        <taxon>Rhabditidae</taxon>
        <taxon>Peloderinae</taxon>
        <taxon>Caenorhabditis</taxon>
    </lineage>
</organism>
<comment type="subcellular location">
    <subcellularLocation>
        <location evidence="1">Membrane</location>
        <topology evidence="1">Multi-pass membrane protein</topology>
    </subcellularLocation>
</comment>
<evidence type="ECO:0000313" key="7">
    <source>
        <dbReference type="Proteomes" id="UP000005237"/>
    </source>
</evidence>
<dbReference type="InterPro" id="IPR051068">
    <property type="entry name" value="MFS_Domain-Containing_Protein"/>
</dbReference>
<evidence type="ECO:0000256" key="4">
    <source>
        <dbReference type="ARBA" id="ARBA00023136"/>
    </source>
</evidence>
<dbReference type="SUPFAM" id="SSF103473">
    <property type="entry name" value="MFS general substrate transporter"/>
    <property type="match status" value="1"/>
</dbReference>
<feature type="transmembrane region" description="Helical" evidence="5">
    <location>
        <begin position="218"/>
        <end position="236"/>
    </location>
</feature>
<proteinExistence type="predicted"/>